<evidence type="ECO:0000313" key="1">
    <source>
        <dbReference type="EMBL" id="CAB4631017.1"/>
    </source>
</evidence>
<name>A0A6J6J1U3_9ZZZZ</name>
<dbReference type="EMBL" id="CAEZVU010000023">
    <property type="protein sequence ID" value="CAB4631017.1"/>
    <property type="molecule type" value="Genomic_DNA"/>
</dbReference>
<protein>
    <submittedName>
        <fullName evidence="1">Unannotated protein</fullName>
    </submittedName>
</protein>
<proteinExistence type="predicted"/>
<accession>A0A6J6J1U3</accession>
<gene>
    <name evidence="1" type="ORF">UFOPK2132_00227</name>
</gene>
<reference evidence="1" key="1">
    <citation type="submission" date="2020-05" db="EMBL/GenBank/DDBJ databases">
        <authorList>
            <person name="Chiriac C."/>
            <person name="Salcher M."/>
            <person name="Ghai R."/>
            <person name="Kavagutti S V."/>
        </authorList>
    </citation>
    <scope>NUCLEOTIDE SEQUENCE</scope>
</reference>
<sequence>MAPTAAKKNDLGSQRFFQADSMIGVKIMVKLIKSPALVAEVIFRPKVSTVIIADWVRPNRVPSIRSVFENLFRLISQIAIMAKVAIPKRTESIAGTVANGVMAFADR</sequence>
<dbReference type="AlphaFoldDB" id="A0A6J6J1U3"/>
<organism evidence="1">
    <name type="scientific">freshwater metagenome</name>
    <dbReference type="NCBI Taxonomy" id="449393"/>
    <lineage>
        <taxon>unclassified sequences</taxon>
        <taxon>metagenomes</taxon>
        <taxon>ecological metagenomes</taxon>
    </lineage>
</organism>